<dbReference type="Pfam" id="PF14637">
    <property type="entry name" value="FNIP_M"/>
    <property type="match status" value="1"/>
</dbReference>
<protein>
    <recommendedName>
        <fullName evidence="2">UDENN FNIP1/2-type domain-containing protein</fullName>
    </recommendedName>
</protein>
<dbReference type="GO" id="GO:0042030">
    <property type="term" value="F:ATPase inhibitor activity"/>
    <property type="evidence" value="ECO:0007669"/>
    <property type="project" value="TreeGrafter"/>
</dbReference>
<evidence type="ECO:0000256" key="1">
    <source>
        <dbReference type="SAM" id="MobiDB-lite"/>
    </source>
</evidence>
<name>A0A137P8G7_CONC2</name>
<sequence length="846" mass="95329">MWQKIFKSTEDPQSKTDSHTKNKNLLEPKKWSVPTLRPQDIRVLVCQDPGDQNKTALFDSDQLTQVNNSINKQNVDNSQLEISSNTFPTTQKSPLRNPRRYNLGPIGDMMFGTPQLLLTLLFSLTTSEIESILSKTIRSIPIINSSQAETHVDLGDPLSYESKNSELGNYSDDHSEDSNVPDILSTSVASSLSSFHNIHLDRRLKKAGKTSLENGAFSPTILPSTKHDDYGNINRRSRHTMFSIGIVIEVGSNRHLRDFLHSHYSLIEIKIHKLYTLAKEIISREFLLKSKSNIGTVSGSNSIFNSKYSSNSSLPAHVFLDAFQLQSSQSLLDQVNQFREELISLYTTPRIQEPLWLNILSLPNNRQQYTNSFIQELSYLISNYDTKKTNYFISGLLSNILSNHLSWVPVVPANSYKKESLQQKLSYNPLWAQLSDLYGNVGCINQISRTIIVGQDKDLVSRILFVLTYFIRCNEIVLSSEKWSVEDFVNSEALGTKSSDVINSGKKSVSPPPNNQQRQQQKSPDITKGLELTSLSNPEQESDKNLQINTNTEKESANQSLSQMIKDTEPRSNQATSELKNSEILGDPFSLDSNFIEFTLPQGQVVEIFPPQNQATTNTSNIQSSTNQSNQQSGESEEVSSVPDTQFLYTKSYGRSLMSSYCSSYKPDFILLGVPRFDFIDSLENDLKTSVQFSYDEPVKKAICIVADTNTWQTHLIEYDSYRSIDNNNGNSSSFGSQQQQGGRSVSILRSIPSDHILETLQETHQLNQFGMPSESCVQYLEDRLRQLYYKSILLSSVLRENQEAITWDNITLANFIGVQASDINIILSIASTYDPLTKSVLNNFV</sequence>
<dbReference type="GO" id="GO:0051087">
    <property type="term" value="F:protein-folding chaperone binding"/>
    <property type="evidence" value="ECO:0007669"/>
    <property type="project" value="TreeGrafter"/>
</dbReference>
<dbReference type="InterPro" id="IPR028086">
    <property type="entry name" value="FNIP_C_dom"/>
</dbReference>
<feature type="compositionally biased region" description="Polar residues" evidence="1">
    <location>
        <begin position="533"/>
        <end position="579"/>
    </location>
</feature>
<feature type="region of interest" description="Disordered" evidence="1">
    <location>
        <begin position="155"/>
        <end position="178"/>
    </location>
</feature>
<organism evidence="3 4">
    <name type="scientific">Conidiobolus coronatus (strain ATCC 28846 / CBS 209.66 / NRRL 28638)</name>
    <name type="common">Delacroixia coronata</name>
    <dbReference type="NCBI Taxonomy" id="796925"/>
    <lineage>
        <taxon>Eukaryota</taxon>
        <taxon>Fungi</taxon>
        <taxon>Fungi incertae sedis</taxon>
        <taxon>Zoopagomycota</taxon>
        <taxon>Entomophthoromycotina</taxon>
        <taxon>Entomophthoromycetes</taxon>
        <taxon>Entomophthorales</taxon>
        <taxon>Ancylistaceae</taxon>
        <taxon>Conidiobolus</taxon>
    </lineage>
</organism>
<evidence type="ECO:0000259" key="2">
    <source>
        <dbReference type="PROSITE" id="PS51836"/>
    </source>
</evidence>
<evidence type="ECO:0000313" key="4">
    <source>
        <dbReference type="Proteomes" id="UP000070444"/>
    </source>
</evidence>
<feature type="region of interest" description="Disordered" evidence="1">
    <location>
        <begin position="499"/>
        <end position="580"/>
    </location>
</feature>
<dbReference type="InterPro" id="IPR026156">
    <property type="entry name" value="FNIP_fam"/>
</dbReference>
<dbReference type="STRING" id="796925.A0A137P8G7"/>
<dbReference type="Proteomes" id="UP000070444">
    <property type="component" value="Unassembled WGS sequence"/>
</dbReference>
<dbReference type="Pfam" id="PF14638">
    <property type="entry name" value="FNIP_C"/>
    <property type="match status" value="1"/>
</dbReference>
<dbReference type="PROSITE" id="PS51836">
    <property type="entry name" value="DENN_FNIP12"/>
    <property type="match status" value="1"/>
</dbReference>
<dbReference type="InterPro" id="IPR037545">
    <property type="entry name" value="DENN_FNIP1/2"/>
</dbReference>
<dbReference type="PANTHER" id="PTHR21634:SF9">
    <property type="entry name" value="RE13835P"/>
    <property type="match status" value="1"/>
</dbReference>
<accession>A0A137P8G7</accession>
<dbReference type="GO" id="GO:0005737">
    <property type="term" value="C:cytoplasm"/>
    <property type="evidence" value="ECO:0007669"/>
    <property type="project" value="UniProtKB-ARBA"/>
</dbReference>
<dbReference type="AlphaFoldDB" id="A0A137P8G7"/>
<dbReference type="PRINTS" id="PR02073">
    <property type="entry name" value="FOLLICULNIP1"/>
</dbReference>
<feature type="domain" description="UDENN FNIP1/2-type" evidence="2">
    <location>
        <begin position="36"/>
        <end position="834"/>
    </location>
</feature>
<dbReference type="EMBL" id="KQ964478">
    <property type="protein sequence ID" value="KXN71298.1"/>
    <property type="molecule type" value="Genomic_DNA"/>
</dbReference>
<feature type="region of interest" description="Disordered" evidence="1">
    <location>
        <begin position="614"/>
        <end position="642"/>
    </location>
</feature>
<feature type="compositionally biased region" description="Low complexity" evidence="1">
    <location>
        <begin position="614"/>
        <end position="633"/>
    </location>
</feature>
<gene>
    <name evidence="3" type="ORF">CONCODRAFT_6029</name>
</gene>
<keyword evidence="4" id="KW-1185">Reference proteome</keyword>
<dbReference type="OrthoDB" id="10051712at2759"/>
<feature type="compositionally biased region" description="Basic and acidic residues" evidence="1">
    <location>
        <begin position="7"/>
        <end position="30"/>
    </location>
</feature>
<reference evidence="3 4" key="1">
    <citation type="journal article" date="2015" name="Genome Biol. Evol.">
        <title>Phylogenomic analyses indicate that early fungi evolved digesting cell walls of algal ancestors of land plants.</title>
        <authorList>
            <person name="Chang Y."/>
            <person name="Wang S."/>
            <person name="Sekimoto S."/>
            <person name="Aerts A.L."/>
            <person name="Choi C."/>
            <person name="Clum A."/>
            <person name="LaButti K.M."/>
            <person name="Lindquist E.A."/>
            <person name="Yee Ngan C."/>
            <person name="Ohm R.A."/>
            <person name="Salamov A.A."/>
            <person name="Grigoriev I.V."/>
            <person name="Spatafora J.W."/>
            <person name="Berbee M.L."/>
        </authorList>
    </citation>
    <scope>NUCLEOTIDE SEQUENCE [LARGE SCALE GENOMIC DNA]</scope>
    <source>
        <strain evidence="3 4">NRRL 28638</strain>
    </source>
</reference>
<feature type="region of interest" description="Disordered" evidence="1">
    <location>
        <begin position="1"/>
        <end position="31"/>
    </location>
</feature>
<dbReference type="InterPro" id="IPR028085">
    <property type="entry name" value="FNIP_mid_dom"/>
</dbReference>
<dbReference type="PANTHER" id="PTHR21634">
    <property type="entry name" value="RE13835P"/>
    <property type="match status" value="1"/>
</dbReference>
<evidence type="ECO:0000313" key="3">
    <source>
        <dbReference type="EMBL" id="KXN71298.1"/>
    </source>
</evidence>
<proteinExistence type="predicted"/>